<dbReference type="FunFam" id="3.90.550.50:FF:000026">
    <property type="entry name" value="Glycoprotein-N-acetylgalactosamine 3-beta-galactosyltransferase 1"/>
    <property type="match status" value="1"/>
</dbReference>
<reference evidence="2" key="1">
    <citation type="submission" date="2021-08" db="EMBL/GenBank/DDBJ databases">
        <title>WGS assembly of Ceratopteris richardii.</title>
        <authorList>
            <person name="Marchant D.B."/>
            <person name="Chen G."/>
            <person name="Jenkins J."/>
            <person name="Shu S."/>
            <person name="Leebens-Mack J."/>
            <person name="Grimwood J."/>
            <person name="Schmutz J."/>
            <person name="Soltis P."/>
            <person name="Soltis D."/>
            <person name="Chen Z.-H."/>
        </authorList>
    </citation>
    <scope>NUCLEOTIDE SEQUENCE</scope>
    <source>
        <strain evidence="2">Whitten #5841</strain>
        <tissue evidence="2">Leaf</tissue>
    </source>
</reference>
<dbReference type="OrthoDB" id="421979at2759"/>
<dbReference type="Pfam" id="PF04646">
    <property type="entry name" value="DUF604"/>
    <property type="match status" value="1"/>
</dbReference>
<dbReference type="PANTHER" id="PTHR10811">
    <property type="entry name" value="FRINGE-RELATED"/>
    <property type="match status" value="1"/>
</dbReference>
<dbReference type="EMBL" id="CM035426">
    <property type="protein sequence ID" value="KAH7315805.1"/>
    <property type="molecule type" value="Genomic_DNA"/>
</dbReference>
<evidence type="ECO:0000313" key="3">
    <source>
        <dbReference type="Proteomes" id="UP000825935"/>
    </source>
</evidence>
<organism evidence="2 3">
    <name type="scientific">Ceratopteris richardii</name>
    <name type="common">Triangle waterfern</name>
    <dbReference type="NCBI Taxonomy" id="49495"/>
    <lineage>
        <taxon>Eukaryota</taxon>
        <taxon>Viridiplantae</taxon>
        <taxon>Streptophyta</taxon>
        <taxon>Embryophyta</taxon>
        <taxon>Tracheophyta</taxon>
        <taxon>Polypodiopsida</taxon>
        <taxon>Polypodiidae</taxon>
        <taxon>Polypodiales</taxon>
        <taxon>Pteridineae</taxon>
        <taxon>Pteridaceae</taxon>
        <taxon>Parkerioideae</taxon>
        <taxon>Ceratopteris</taxon>
    </lineage>
</organism>
<feature type="transmembrane region" description="Helical" evidence="1">
    <location>
        <begin position="21"/>
        <end position="40"/>
    </location>
</feature>
<dbReference type="OMA" id="MHHLEAI"/>
<accession>A0A8T2SAS7</accession>
<keyword evidence="1" id="KW-1133">Transmembrane helix</keyword>
<keyword evidence="1" id="KW-0812">Transmembrane</keyword>
<keyword evidence="3" id="KW-1185">Reference proteome</keyword>
<comment type="caution">
    <text evidence="2">The sequence shown here is derived from an EMBL/GenBank/DDBJ whole genome shotgun (WGS) entry which is preliminary data.</text>
</comment>
<protein>
    <submittedName>
        <fullName evidence="2">Uncharacterized protein</fullName>
    </submittedName>
</protein>
<dbReference type="AlphaFoldDB" id="A0A8T2SAS7"/>
<proteinExistence type="predicted"/>
<keyword evidence="1" id="KW-0472">Membrane</keyword>
<evidence type="ECO:0000313" key="2">
    <source>
        <dbReference type="EMBL" id="KAH7315805.1"/>
    </source>
</evidence>
<dbReference type="InterPro" id="IPR006740">
    <property type="entry name" value="DUF604"/>
</dbReference>
<evidence type="ECO:0000256" key="1">
    <source>
        <dbReference type="SAM" id="Phobius"/>
    </source>
</evidence>
<dbReference type="Proteomes" id="UP000825935">
    <property type="component" value="Chromosome 21"/>
</dbReference>
<dbReference type="Gene3D" id="3.90.550.50">
    <property type="match status" value="1"/>
</dbReference>
<gene>
    <name evidence="2" type="ORF">KP509_21G066600</name>
</gene>
<name>A0A8T2SAS7_CERRI</name>
<sequence length="508" mass="58534">MPRHDFHRSKFHSQWCRSRTSRIVVIALVFALFLLAWLTFDSIPVKTSHWKGSNEWQGGPVAFPWEDDQLPLAPMQDKHVVPEANRSNKTDISLRNIVFNVAASAHLWSKRKEYLKLWWRPDDMVGFVWLDEKVNISQEEAALLPQVFISEDISKFRYTNPTGQPSGIRIARIIREAFELGLPNVHWFVLGDDDTVFSPYNLMRVLRKYDYKEMYYIGNPSESHASNTHFSHGMAFGGGGIAISYALAQSLSRMLDECLERYTSLIGSDDRLHACITELGVPLTKEIGFHQFDVHGNIFGLLSAHPIAPFISIHHLDEVDPVFPKLDTLSSLRRLAHSMHAEPSSFLQHSICYDREQKLSLSVSLGYAVQVFPHILLPRELERPEMTFKSWNSKRSRGEFDLDTRWFLKPVCNRPVDFYIQNLNVNDNQTVVSTYKRDIAVDEKKRSSFCLIHSFRPEKVQEIQVVSKALSDHWFLVPRRQCCKVTGVMDKVLRIMIFPCQNGNDISS</sequence>